<dbReference type="InterPro" id="IPR002177">
    <property type="entry name" value="DPS_DNA-bd"/>
</dbReference>
<dbReference type="PROSITE" id="PS00818">
    <property type="entry name" value="DPS_1"/>
    <property type="match status" value="1"/>
</dbReference>
<dbReference type="PANTHER" id="PTHR42932:SF1">
    <property type="entry name" value="GENERAL STRESS PROTEIN 20U"/>
    <property type="match status" value="1"/>
</dbReference>
<dbReference type="InterPro" id="IPR012347">
    <property type="entry name" value="Ferritin-like"/>
</dbReference>
<evidence type="ECO:0000313" key="7">
    <source>
        <dbReference type="Proteomes" id="UP000030103"/>
    </source>
</evidence>
<comment type="similarity">
    <text evidence="1 2">Belongs to the Dps family.</text>
</comment>
<dbReference type="InterPro" id="IPR009078">
    <property type="entry name" value="Ferritin-like_SF"/>
</dbReference>
<dbReference type="STRING" id="28115.HQ47_03925"/>
<evidence type="ECO:0000256" key="1">
    <source>
        <dbReference type="ARBA" id="ARBA00009497"/>
    </source>
</evidence>
<dbReference type="EMBL" id="UGTF01000002">
    <property type="protein sequence ID" value="SUB89251.1"/>
    <property type="molecule type" value="Genomic_DNA"/>
</dbReference>
<feature type="domain" description="Ferritin/DPS" evidence="4">
    <location>
        <begin position="19"/>
        <end position="154"/>
    </location>
</feature>
<dbReference type="InterPro" id="IPR023188">
    <property type="entry name" value="DPS_DNA-bd_CS"/>
</dbReference>
<feature type="coiled-coil region" evidence="3">
    <location>
        <begin position="50"/>
        <end position="77"/>
    </location>
</feature>
<evidence type="ECO:0000313" key="8">
    <source>
        <dbReference type="Proteomes" id="UP000254156"/>
    </source>
</evidence>
<proteinExistence type="inferred from homology"/>
<dbReference type="PROSITE" id="PS00819">
    <property type="entry name" value="DPS_2"/>
    <property type="match status" value="1"/>
</dbReference>
<evidence type="ECO:0000256" key="2">
    <source>
        <dbReference type="RuleBase" id="RU003875"/>
    </source>
</evidence>
<dbReference type="PANTHER" id="PTHR42932">
    <property type="entry name" value="GENERAL STRESS PROTEIN 20U"/>
    <property type="match status" value="1"/>
</dbReference>
<accession>A0A0A2E855</accession>
<dbReference type="Proteomes" id="UP000254156">
    <property type="component" value="Unassembled WGS sequence"/>
</dbReference>
<reference evidence="6 8" key="2">
    <citation type="submission" date="2018-06" db="EMBL/GenBank/DDBJ databases">
        <authorList>
            <consortium name="Pathogen Informatics"/>
            <person name="Doyle S."/>
        </authorList>
    </citation>
    <scope>NUCLEOTIDE SEQUENCE [LARGE SCALE GENOMIC DNA]</scope>
    <source>
        <strain evidence="6 8">NCTC11632</strain>
    </source>
</reference>
<keyword evidence="3" id="KW-0175">Coiled coil</keyword>
<dbReference type="Pfam" id="PF00210">
    <property type="entry name" value="Ferritin"/>
    <property type="match status" value="1"/>
</dbReference>
<reference evidence="5 7" key="1">
    <citation type="submission" date="2014-09" db="EMBL/GenBank/DDBJ databases">
        <title>Draft Genome Sequence of Porphyromonas macacae COT-192_OH2859.</title>
        <authorList>
            <person name="Wallis C."/>
            <person name="Deusch O."/>
            <person name="O'Flynn C."/>
            <person name="Davis I."/>
            <person name="Horsfall A."/>
            <person name="Kirkwood N."/>
            <person name="Harris S."/>
            <person name="Eisen J.A."/>
            <person name="Coil D.A."/>
            <person name="Darling A.E."/>
            <person name="Jospin G."/>
            <person name="Alexiev A."/>
        </authorList>
    </citation>
    <scope>NUCLEOTIDE SEQUENCE [LARGE SCALE GENOMIC DNA]</scope>
    <source>
        <strain evidence="7">COT-192 OH2859</strain>
        <strain evidence="5">COT-192_OH2859</strain>
    </source>
</reference>
<dbReference type="GO" id="GO:0008199">
    <property type="term" value="F:ferric iron binding"/>
    <property type="evidence" value="ECO:0007669"/>
    <property type="project" value="InterPro"/>
</dbReference>
<dbReference type="SUPFAM" id="SSF47240">
    <property type="entry name" value="Ferritin-like"/>
    <property type="match status" value="1"/>
</dbReference>
<dbReference type="PRINTS" id="PR01346">
    <property type="entry name" value="HELNAPAPROT"/>
</dbReference>
<keyword evidence="7" id="KW-1185">Reference proteome</keyword>
<dbReference type="OrthoDB" id="9797023at2"/>
<dbReference type="EMBL" id="JRFA01000009">
    <property type="protein sequence ID" value="KGN75061.1"/>
    <property type="molecule type" value="Genomic_DNA"/>
</dbReference>
<dbReference type="GO" id="GO:0016722">
    <property type="term" value="F:oxidoreductase activity, acting on metal ions"/>
    <property type="evidence" value="ECO:0007669"/>
    <property type="project" value="InterPro"/>
</dbReference>
<dbReference type="EC" id="1.16.-.-" evidence="6"/>
<evidence type="ECO:0000313" key="5">
    <source>
        <dbReference type="EMBL" id="KGN75061.1"/>
    </source>
</evidence>
<organism evidence="5 7">
    <name type="scientific">Porphyromonas macacae</name>
    <dbReference type="NCBI Taxonomy" id="28115"/>
    <lineage>
        <taxon>Bacteria</taxon>
        <taxon>Pseudomonadati</taxon>
        <taxon>Bacteroidota</taxon>
        <taxon>Bacteroidia</taxon>
        <taxon>Bacteroidales</taxon>
        <taxon>Porphyromonadaceae</taxon>
        <taxon>Porphyromonas</taxon>
    </lineage>
</organism>
<dbReference type="Proteomes" id="UP000030103">
    <property type="component" value="Unassembled WGS sequence"/>
</dbReference>
<dbReference type="AlphaFoldDB" id="A0A0A2E855"/>
<dbReference type="RefSeq" id="WP_025004155.1">
    <property type="nucleotide sequence ID" value="NZ_JBGYTE010000049.1"/>
</dbReference>
<sequence>MNNVLKITKVNPSKELIGKLEALLANMQIFYTNLRALHWHIEGKQFFELHKQYENLYDEMAEQIDEVAERLLQLGAKPENKFSEYLKISSIKEIGKISDAKEGIAIVEEGYGVLISLEREIIDAAEPVKDEVTTDLMVGFLGGQEKLIWMLNAYKG</sequence>
<evidence type="ECO:0000313" key="6">
    <source>
        <dbReference type="EMBL" id="SUB89251.1"/>
    </source>
</evidence>
<name>A0A0A2E855_9PORP</name>
<evidence type="ECO:0000259" key="4">
    <source>
        <dbReference type="Pfam" id="PF00210"/>
    </source>
</evidence>
<dbReference type="CDD" id="cd01043">
    <property type="entry name" value="DPS"/>
    <property type="match status" value="1"/>
</dbReference>
<gene>
    <name evidence="6" type="primary">dps</name>
    <name evidence="5" type="ORF">HQ47_03925</name>
    <name evidence="6" type="ORF">NCTC11632_01352</name>
</gene>
<keyword evidence="6" id="KW-0560">Oxidoreductase</keyword>
<dbReference type="PIRSF" id="PIRSF005900">
    <property type="entry name" value="Dps"/>
    <property type="match status" value="1"/>
</dbReference>
<dbReference type="InterPro" id="IPR008331">
    <property type="entry name" value="Ferritin_DPS_dom"/>
</dbReference>
<protein>
    <submittedName>
        <fullName evidence="5">DNA polymerase III subunit beta</fullName>
    </submittedName>
    <submittedName>
        <fullName evidence="6">DNA protection during starvation protein</fullName>
        <ecNumber evidence="6">1.16.-.-</ecNumber>
    </submittedName>
</protein>
<dbReference type="Gene3D" id="1.20.1260.10">
    <property type="match status" value="1"/>
</dbReference>
<evidence type="ECO:0000256" key="3">
    <source>
        <dbReference type="SAM" id="Coils"/>
    </source>
</evidence>